<evidence type="ECO:0000313" key="2">
    <source>
        <dbReference type="Proteomes" id="UP000324222"/>
    </source>
</evidence>
<sequence length="63" mass="7085">MMRSVTKSPSHQGHVAPAEECSLIRLQQQSGYHILWGQLSHQLSILKELKSQEKKDSEAGLTK</sequence>
<keyword evidence="2" id="KW-1185">Reference proteome</keyword>
<accession>A0A5B7DNT5</accession>
<gene>
    <name evidence="1" type="ORF">E2C01_015892</name>
</gene>
<dbReference type="EMBL" id="VSRR010001135">
    <property type="protein sequence ID" value="MPC22865.1"/>
    <property type="molecule type" value="Genomic_DNA"/>
</dbReference>
<proteinExistence type="predicted"/>
<dbReference type="AlphaFoldDB" id="A0A5B7DNT5"/>
<protein>
    <submittedName>
        <fullName evidence="1">Uncharacterized protein</fullName>
    </submittedName>
</protein>
<dbReference type="Proteomes" id="UP000324222">
    <property type="component" value="Unassembled WGS sequence"/>
</dbReference>
<reference evidence="1 2" key="1">
    <citation type="submission" date="2019-05" db="EMBL/GenBank/DDBJ databases">
        <title>Another draft genome of Portunus trituberculatus and its Hox gene families provides insights of decapod evolution.</title>
        <authorList>
            <person name="Jeong J.-H."/>
            <person name="Song I."/>
            <person name="Kim S."/>
            <person name="Choi T."/>
            <person name="Kim D."/>
            <person name="Ryu S."/>
            <person name="Kim W."/>
        </authorList>
    </citation>
    <scope>NUCLEOTIDE SEQUENCE [LARGE SCALE GENOMIC DNA]</scope>
    <source>
        <tissue evidence="1">Muscle</tissue>
    </source>
</reference>
<comment type="caution">
    <text evidence="1">The sequence shown here is derived from an EMBL/GenBank/DDBJ whole genome shotgun (WGS) entry which is preliminary data.</text>
</comment>
<organism evidence="1 2">
    <name type="scientific">Portunus trituberculatus</name>
    <name type="common">Swimming crab</name>
    <name type="synonym">Neptunus trituberculatus</name>
    <dbReference type="NCBI Taxonomy" id="210409"/>
    <lineage>
        <taxon>Eukaryota</taxon>
        <taxon>Metazoa</taxon>
        <taxon>Ecdysozoa</taxon>
        <taxon>Arthropoda</taxon>
        <taxon>Crustacea</taxon>
        <taxon>Multicrustacea</taxon>
        <taxon>Malacostraca</taxon>
        <taxon>Eumalacostraca</taxon>
        <taxon>Eucarida</taxon>
        <taxon>Decapoda</taxon>
        <taxon>Pleocyemata</taxon>
        <taxon>Brachyura</taxon>
        <taxon>Eubrachyura</taxon>
        <taxon>Portunoidea</taxon>
        <taxon>Portunidae</taxon>
        <taxon>Portuninae</taxon>
        <taxon>Portunus</taxon>
    </lineage>
</organism>
<evidence type="ECO:0000313" key="1">
    <source>
        <dbReference type="EMBL" id="MPC22865.1"/>
    </source>
</evidence>
<name>A0A5B7DNT5_PORTR</name>